<keyword evidence="3" id="KW-1185">Reference proteome</keyword>
<name>V3ZJI1_LOTGI</name>
<accession>V3ZJI1</accession>
<organism evidence="2 3">
    <name type="scientific">Lottia gigantea</name>
    <name type="common">Giant owl limpet</name>
    <dbReference type="NCBI Taxonomy" id="225164"/>
    <lineage>
        <taxon>Eukaryota</taxon>
        <taxon>Metazoa</taxon>
        <taxon>Spiralia</taxon>
        <taxon>Lophotrochozoa</taxon>
        <taxon>Mollusca</taxon>
        <taxon>Gastropoda</taxon>
        <taxon>Patellogastropoda</taxon>
        <taxon>Lottioidea</taxon>
        <taxon>Lottiidae</taxon>
        <taxon>Lottia</taxon>
    </lineage>
</organism>
<dbReference type="EMBL" id="KB203534">
    <property type="protein sequence ID" value="ESO84387.1"/>
    <property type="molecule type" value="Genomic_DNA"/>
</dbReference>
<dbReference type="GeneID" id="20245749"/>
<protein>
    <submittedName>
        <fullName evidence="2">Uncharacterized protein</fullName>
    </submittedName>
</protein>
<evidence type="ECO:0000256" key="1">
    <source>
        <dbReference type="SAM" id="MobiDB-lite"/>
    </source>
</evidence>
<evidence type="ECO:0000313" key="3">
    <source>
        <dbReference type="Proteomes" id="UP000030746"/>
    </source>
</evidence>
<evidence type="ECO:0000313" key="2">
    <source>
        <dbReference type="EMBL" id="ESO84387.1"/>
    </source>
</evidence>
<feature type="region of interest" description="Disordered" evidence="1">
    <location>
        <begin position="1"/>
        <end position="30"/>
    </location>
</feature>
<dbReference type="CTD" id="20245749"/>
<dbReference type="OrthoDB" id="8903066at2759"/>
<dbReference type="AlphaFoldDB" id="V3ZJI1"/>
<dbReference type="OMA" id="WSRHDPV"/>
<reference evidence="2 3" key="1">
    <citation type="journal article" date="2013" name="Nature">
        <title>Insights into bilaterian evolution from three spiralian genomes.</title>
        <authorList>
            <person name="Simakov O."/>
            <person name="Marletaz F."/>
            <person name="Cho S.J."/>
            <person name="Edsinger-Gonzales E."/>
            <person name="Havlak P."/>
            <person name="Hellsten U."/>
            <person name="Kuo D.H."/>
            <person name="Larsson T."/>
            <person name="Lv J."/>
            <person name="Arendt D."/>
            <person name="Savage R."/>
            <person name="Osoegawa K."/>
            <person name="de Jong P."/>
            <person name="Grimwood J."/>
            <person name="Chapman J.A."/>
            <person name="Shapiro H."/>
            <person name="Aerts A."/>
            <person name="Otillar R.P."/>
            <person name="Terry A.Y."/>
            <person name="Boore J.L."/>
            <person name="Grigoriev I.V."/>
            <person name="Lindberg D.R."/>
            <person name="Seaver E.C."/>
            <person name="Weisblat D.A."/>
            <person name="Putnam N.H."/>
            <person name="Rokhsar D.S."/>
        </authorList>
    </citation>
    <scope>NUCLEOTIDE SEQUENCE [LARGE SCALE GENOMIC DNA]</scope>
</reference>
<dbReference type="RefSeq" id="XP_009064992.1">
    <property type="nucleotide sequence ID" value="XM_009066744.1"/>
</dbReference>
<gene>
    <name evidence="2" type="ORF">LOTGIDRAFT_204744</name>
</gene>
<dbReference type="KEGG" id="lgi:LOTGIDRAFT_204744"/>
<proteinExistence type="predicted"/>
<dbReference type="HOGENOM" id="CLU_1604816_0_0_1"/>
<sequence>MSGAIPPTPRMTTMSFWSKPTPMRKQKTKTDHWAKLRLKNNICEDSEMNNLHQDSPGVVSLSWDPATTLESHKQQSYKSSDLYSMEATPQVNRTHLPPLKTVYNQRARDGFRFWLIEKPHPTNFGKYGMGSYKTVLGIGNAPRT</sequence>
<dbReference type="Proteomes" id="UP000030746">
    <property type="component" value="Unassembled WGS sequence"/>
</dbReference>